<keyword evidence="1" id="KW-0472">Membrane</keyword>
<gene>
    <name evidence="4" type="primary">arfA</name>
    <name evidence="2" type="ORF">BBB52_03605</name>
    <name evidence="3" type="ORF">DOL88_00795</name>
    <name evidence="4" type="ORF">NCTC5908_02163</name>
</gene>
<keyword evidence="7" id="KW-1185">Reference proteome</keyword>
<evidence type="ECO:0000313" key="5">
    <source>
        <dbReference type="Proteomes" id="UP000092746"/>
    </source>
</evidence>
<dbReference type="Proteomes" id="UP000274211">
    <property type="component" value="Unassembled WGS sequence"/>
</dbReference>
<keyword evidence="1" id="KW-1133">Transmembrane helix</keyword>
<evidence type="ECO:0000256" key="1">
    <source>
        <dbReference type="SAM" id="Phobius"/>
    </source>
</evidence>
<keyword evidence="1" id="KW-0812">Transmembrane</keyword>
<dbReference type="EMBL" id="UFSP01000003">
    <property type="protein sequence ID" value="SSZ30339.1"/>
    <property type="molecule type" value="Genomic_DNA"/>
</dbReference>
<organism evidence="4 6">
    <name type="scientific">Aggregatibacter aphrophilus</name>
    <name type="common">Haemophilus aphrophilus</name>
    <dbReference type="NCBI Taxonomy" id="732"/>
    <lineage>
        <taxon>Bacteria</taxon>
        <taxon>Pseudomonadati</taxon>
        <taxon>Pseudomonadota</taxon>
        <taxon>Gammaproteobacteria</taxon>
        <taxon>Pasteurellales</taxon>
        <taxon>Pasteurellaceae</taxon>
        <taxon>Aggregatibacter</taxon>
    </lineage>
</organism>
<dbReference type="KEGG" id="aaz:ADJ80_03340"/>
<evidence type="ECO:0000313" key="2">
    <source>
        <dbReference type="EMBL" id="OBY53639.1"/>
    </source>
</evidence>
<dbReference type="InterPro" id="IPR005589">
    <property type="entry name" value="ArfA"/>
</dbReference>
<dbReference type="eggNOG" id="COG3036">
    <property type="taxonomic scope" value="Bacteria"/>
</dbReference>
<dbReference type="EMBL" id="QMGS01000016">
    <property type="protein sequence ID" value="RMW91850.1"/>
    <property type="molecule type" value="Genomic_DNA"/>
</dbReference>
<dbReference type="RefSeq" id="WP_005704427.1">
    <property type="nucleotide sequence ID" value="NZ_CAUTUO010000030.1"/>
</dbReference>
<evidence type="ECO:0000313" key="6">
    <source>
        <dbReference type="Proteomes" id="UP000253728"/>
    </source>
</evidence>
<dbReference type="Proteomes" id="UP000253728">
    <property type="component" value="Unassembled WGS sequence"/>
</dbReference>
<dbReference type="GO" id="GO:0072344">
    <property type="term" value="P:rescue of stalled ribosome"/>
    <property type="evidence" value="ECO:0007669"/>
    <property type="project" value="InterPro"/>
</dbReference>
<dbReference type="Proteomes" id="UP000092746">
    <property type="component" value="Unassembled WGS sequence"/>
</dbReference>
<evidence type="ECO:0000313" key="7">
    <source>
        <dbReference type="Proteomes" id="UP000274211"/>
    </source>
</evidence>
<dbReference type="Pfam" id="PF03889">
    <property type="entry name" value="ArfA"/>
    <property type="match status" value="1"/>
</dbReference>
<reference evidence="3 7" key="3">
    <citation type="journal article" date="2019" name="J. Oral Microbiol.">
        <title>Role of OmpA1 and OmpA2 in Aggregatibacter actinomycetemcomitans and Aggregatibacter aphrophilus serum resistance.</title>
        <authorList>
            <person name="Lindholm M."/>
            <person name="Min Aung K."/>
            <person name="Nyunt Wai S."/>
            <person name="Oscarsson J."/>
        </authorList>
    </citation>
    <scope>NUCLEOTIDE SEQUENCE [LARGE SCALE GENOMIC DNA]</scope>
    <source>
        <strain evidence="3 7">HK83</strain>
    </source>
</reference>
<evidence type="ECO:0000313" key="4">
    <source>
        <dbReference type="EMBL" id="SSZ30339.1"/>
    </source>
</evidence>
<sequence>MAKHKNALQTPSQHVQGTLTYQHQRGVIKDNAIQALLHDKLFRQRVERNKKGKGSYQRKAKHINRWYEKPDNKISSIRDFIIGFFHSFSLCNILIFVR</sequence>
<dbReference type="AlphaFoldDB" id="A0A0K1N178"/>
<evidence type="ECO:0000313" key="3">
    <source>
        <dbReference type="EMBL" id="RMW91850.1"/>
    </source>
</evidence>
<name>A0A0K1N178_AGGAP</name>
<dbReference type="STRING" id="732.ADJ80_03340"/>
<feature type="transmembrane region" description="Helical" evidence="1">
    <location>
        <begin position="80"/>
        <end position="97"/>
    </location>
</feature>
<reference evidence="2 5" key="1">
    <citation type="submission" date="2016-06" db="EMBL/GenBank/DDBJ databases">
        <title>Simultaneous identification of Haemophilus influenzae and Haemophilus haemolyticus using TaqMan real-time PCR.</title>
        <authorList>
            <person name="Price E.P."/>
            <person name="Sarovich D.S."/>
            <person name="Harris T."/>
            <person name="Spargo J.C."/>
            <person name="Nosworthy E."/>
            <person name="Beissbarth J."/>
            <person name="Smith-Vaughan H."/>
        </authorList>
    </citation>
    <scope>NUCLEOTIDE SEQUENCE [LARGE SCALE GENOMIC DNA]</scope>
    <source>
        <strain evidence="2 5">ATCC 7901</strain>
    </source>
</reference>
<dbReference type="GeneID" id="49635611"/>
<accession>A0A0K1N178</accession>
<dbReference type="OMA" id="YRNFIIG"/>
<dbReference type="EMBL" id="MAQE01000006">
    <property type="protein sequence ID" value="OBY53639.1"/>
    <property type="molecule type" value="Genomic_DNA"/>
</dbReference>
<protein>
    <submittedName>
        <fullName evidence="4">Alternative ribosome-rescue factor A</fullName>
    </submittedName>
    <submittedName>
        <fullName evidence="3">Ribosome alternative rescue factor ArfA</fullName>
    </submittedName>
</protein>
<reference evidence="4 6" key="2">
    <citation type="submission" date="2018-06" db="EMBL/GenBank/DDBJ databases">
        <authorList>
            <consortium name="Pathogen Informatics"/>
            <person name="Doyle S."/>
        </authorList>
    </citation>
    <scope>NUCLEOTIDE SEQUENCE [LARGE SCALE GENOMIC DNA]</scope>
    <source>
        <strain evidence="4 6">NCTC5908</strain>
    </source>
</reference>
<proteinExistence type="predicted"/>